<organism evidence="2 3">
    <name type="scientific">Cohnella phaseoli</name>
    <dbReference type="NCBI Taxonomy" id="456490"/>
    <lineage>
        <taxon>Bacteria</taxon>
        <taxon>Bacillati</taxon>
        <taxon>Bacillota</taxon>
        <taxon>Bacilli</taxon>
        <taxon>Bacillales</taxon>
        <taxon>Paenibacillaceae</taxon>
        <taxon>Cohnella</taxon>
    </lineage>
</organism>
<dbReference type="RefSeq" id="WP_116065049.1">
    <property type="nucleotide sequence ID" value="NZ_QRDZ01000041.1"/>
</dbReference>
<keyword evidence="1" id="KW-1133">Transmembrane helix</keyword>
<keyword evidence="1" id="KW-0812">Transmembrane</keyword>
<name>A0A3D9I2L0_9BACL</name>
<gene>
    <name evidence="2" type="ORF">DFP98_14118</name>
</gene>
<evidence type="ECO:0000256" key="1">
    <source>
        <dbReference type="SAM" id="Phobius"/>
    </source>
</evidence>
<protein>
    <submittedName>
        <fullName evidence="2">Uncharacterized protein</fullName>
    </submittedName>
</protein>
<sequence>MRKRTRSDDDLKSMSEYGSIWKALLALQIGLIVVFVYLFFLDFGGSLSSDLQNLLSLNQVRSPLDFFSAALSVPYFYLLLTFLNVLLFQTLNVEDTQRKLKLFFNWDLLFWGGTFLYLGAHVDFMGIPQLAATKKIYPIVIFLLISFCFFYQYARRVGRKYRYIAAGVSALVLICFLFIYSFENNDNWSASTGLLIVLKSLLWVFLAHAFMIFTYLFIGMIASAATNEYRAAQLGKEIQYRRLIVNRWGKFFNKHDIQFKGSLTGKSFSLRVVQDVLKEIVNLKGLTYHERLTLIKKMVRIDASKDLPVVKAKYLQFGNTINVYVSIVFLLNVIVIVLFVLPYIERKEEVLLILLILLSVRLFQRTIGVCRAFLQDVISPKPKSSALTGSERIILAIMSIVETMITSAAIYFLFDLSDKKVVLVKSFQEGYFQYVGQTLWLLLENVVRSIAVSFFNVSLPLGPQEPFSIETIIHLIQVGNSVILITVSIANYLNMKKNSHQYSVSRMNGGFVAYYFLQLPDGKTIKREIARGGSKEKLKQDVKAMWKKRLIDDSELASVIACLDTEKNESESSQAELEKLREMDYGQLDNYLRGMLRDNPHKSNKSIRLERISTAS</sequence>
<evidence type="ECO:0000313" key="2">
    <source>
        <dbReference type="EMBL" id="RED55891.1"/>
    </source>
</evidence>
<dbReference type="EMBL" id="QRDZ01000041">
    <property type="protein sequence ID" value="RED55891.1"/>
    <property type="molecule type" value="Genomic_DNA"/>
</dbReference>
<feature type="transmembrane region" description="Helical" evidence="1">
    <location>
        <begin position="66"/>
        <end position="87"/>
    </location>
</feature>
<proteinExistence type="predicted"/>
<feature type="transmembrane region" description="Helical" evidence="1">
    <location>
        <begin position="472"/>
        <end position="493"/>
    </location>
</feature>
<feature type="transmembrane region" description="Helical" evidence="1">
    <location>
        <begin position="108"/>
        <end position="130"/>
    </location>
</feature>
<feature type="transmembrane region" description="Helical" evidence="1">
    <location>
        <begin position="394"/>
        <end position="414"/>
    </location>
</feature>
<reference evidence="2 3" key="1">
    <citation type="submission" date="2018-07" db="EMBL/GenBank/DDBJ databases">
        <title>Genomic Encyclopedia of Type Strains, Phase III (KMG-III): the genomes of soil and plant-associated and newly described type strains.</title>
        <authorList>
            <person name="Whitman W."/>
        </authorList>
    </citation>
    <scope>NUCLEOTIDE SEQUENCE [LARGE SCALE GENOMIC DNA]</scope>
    <source>
        <strain evidence="2 3">CECT 7287</strain>
    </source>
</reference>
<accession>A0A3D9I2L0</accession>
<keyword evidence="1" id="KW-0472">Membrane</keyword>
<feature type="transmembrane region" description="Helical" evidence="1">
    <location>
        <begin position="161"/>
        <end position="182"/>
    </location>
</feature>
<feature type="transmembrane region" description="Helical" evidence="1">
    <location>
        <begin position="202"/>
        <end position="226"/>
    </location>
</feature>
<keyword evidence="3" id="KW-1185">Reference proteome</keyword>
<dbReference type="AlphaFoldDB" id="A0A3D9I2L0"/>
<evidence type="ECO:0000313" key="3">
    <source>
        <dbReference type="Proteomes" id="UP000256977"/>
    </source>
</evidence>
<dbReference type="Proteomes" id="UP000256977">
    <property type="component" value="Unassembled WGS sequence"/>
</dbReference>
<feature type="transmembrane region" description="Helical" evidence="1">
    <location>
        <begin position="321"/>
        <end position="344"/>
    </location>
</feature>
<comment type="caution">
    <text evidence="2">The sequence shown here is derived from an EMBL/GenBank/DDBJ whole genome shotgun (WGS) entry which is preliminary data.</text>
</comment>
<feature type="transmembrane region" description="Helical" evidence="1">
    <location>
        <begin position="136"/>
        <end position="154"/>
    </location>
</feature>
<feature type="transmembrane region" description="Helical" evidence="1">
    <location>
        <begin position="20"/>
        <end position="40"/>
    </location>
</feature>